<dbReference type="Pfam" id="PF00480">
    <property type="entry name" value="ROK"/>
    <property type="match status" value="1"/>
</dbReference>
<evidence type="ECO:0000256" key="3">
    <source>
        <dbReference type="ARBA" id="ARBA00022629"/>
    </source>
</evidence>
<gene>
    <name evidence="4" type="ORF">GJU40_04760</name>
</gene>
<dbReference type="OrthoDB" id="9796533at2"/>
<evidence type="ECO:0000313" key="4">
    <source>
        <dbReference type="EMBL" id="MRX71485.1"/>
    </source>
</evidence>
<dbReference type="InterPro" id="IPR036390">
    <property type="entry name" value="WH_DNA-bd_sf"/>
</dbReference>
<dbReference type="PANTHER" id="PTHR18964">
    <property type="entry name" value="ROK (REPRESSOR, ORF, KINASE) FAMILY"/>
    <property type="match status" value="1"/>
</dbReference>
<evidence type="ECO:0000256" key="1">
    <source>
        <dbReference type="ARBA" id="ARBA00002486"/>
    </source>
</evidence>
<dbReference type="PANTHER" id="PTHR18964:SF149">
    <property type="entry name" value="BIFUNCTIONAL UDP-N-ACETYLGLUCOSAMINE 2-EPIMERASE_N-ACETYLMANNOSAMINE KINASE"/>
    <property type="match status" value="1"/>
</dbReference>
<accession>A0A7X2IXI8</accession>
<keyword evidence="5" id="KW-1185">Reference proteome</keyword>
<organism evidence="4 5">
    <name type="scientific">Metabacillus lacus</name>
    <dbReference type="NCBI Taxonomy" id="1983721"/>
    <lineage>
        <taxon>Bacteria</taxon>
        <taxon>Bacillati</taxon>
        <taxon>Bacillota</taxon>
        <taxon>Bacilli</taxon>
        <taxon>Bacillales</taxon>
        <taxon>Bacillaceae</taxon>
        <taxon>Metabacillus</taxon>
    </lineage>
</organism>
<dbReference type="InterPro" id="IPR049874">
    <property type="entry name" value="ROK_cs"/>
</dbReference>
<proteinExistence type="inferred from homology"/>
<comment type="caution">
    <text evidence="4">The sequence shown here is derived from an EMBL/GenBank/DDBJ whole genome shotgun (WGS) entry which is preliminary data.</text>
</comment>
<dbReference type="AlphaFoldDB" id="A0A7X2IXI8"/>
<comment type="similarity">
    <text evidence="2">Belongs to the ROK (NagC/XylR) family.</text>
</comment>
<dbReference type="Gene3D" id="3.30.420.40">
    <property type="match status" value="2"/>
</dbReference>
<evidence type="ECO:0000256" key="2">
    <source>
        <dbReference type="ARBA" id="ARBA00006479"/>
    </source>
</evidence>
<dbReference type="EMBL" id="WKKI01000005">
    <property type="protein sequence ID" value="MRX71485.1"/>
    <property type="molecule type" value="Genomic_DNA"/>
</dbReference>
<dbReference type="Gene3D" id="1.10.10.10">
    <property type="entry name" value="Winged helix-like DNA-binding domain superfamily/Winged helix DNA-binding domain"/>
    <property type="match status" value="1"/>
</dbReference>
<dbReference type="Pfam" id="PF13412">
    <property type="entry name" value="HTH_24"/>
    <property type="match status" value="1"/>
</dbReference>
<dbReference type="CDD" id="cd24076">
    <property type="entry name" value="ASKHA_ATPase_ROK_BsXylR-like"/>
    <property type="match status" value="1"/>
</dbReference>
<name>A0A7X2IXI8_9BACI</name>
<dbReference type="InterPro" id="IPR000600">
    <property type="entry name" value="ROK"/>
</dbReference>
<comment type="function">
    <text evidence="1">Transcriptional repressor of xylose-utilizing enzymes.</text>
</comment>
<dbReference type="InterPro" id="IPR036388">
    <property type="entry name" value="WH-like_DNA-bd_sf"/>
</dbReference>
<dbReference type="GO" id="GO:0042732">
    <property type="term" value="P:D-xylose metabolic process"/>
    <property type="evidence" value="ECO:0007669"/>
    <property type="project" value="UniProtKB-KW"/>
</dbReference>
<dbReference type="Proteomes" id="UP000448867">
    <property type="component" value="Unassembled WGS sequence"/>
</dbReference>
<dbReference type="InterPro" id="IPR043129">
    <property type="entry name" value="ATPase_NBD"/>
</dbReference>
<dbReference type="SUPFAM" id="SSF46785">
    <property type="entry name" value="Winged helix' DNA-binding domain"/>
    <property type="match status" value="1"/>
</dbReference>
<dbReference type="PROSITE" id="PS01125">
    <property type="entry name" value="ROK"/>
    <property type="match status" value="1"/>
</dbReference>
<evidence type="ECO:0000313" key="5">
    <source>
        <dbReference type="Proteomes" id="UP000448867"/>
    </source>
</evidence>
<reference evidence="4 5" key="1">
    <citation type="submission" date="2019-11" db="EMBL/GenBank/DDBJ databases">
        <title>Bacillus lacus genome.</title>
        <authorList>
            <person name="Allen C.J."/>
            <person name="Newman J.D."/>
        </authorList>
    </citation>
    <scope>NUCLEOTIDE SEQUENCE [LARGE SCALE GENOMIC DNA]</scope>
    <source>
        <strain evidence="4 5">KCTC 33946</strain>
    </source>
</reference>
<sequence>MKSLNRSLILNLIRSKGTISRAEIAKQTKLTPPTVTNIVNELLVEGLVEEGHAGPSNGGRKPIMLRINTANFFVIGIDVGEKKIRFAVTDLNANIIGRQTVRLAEAVTKDQLVQTIMKQIYMLVDESAISFAKILGIGIGMHGIVDHEKGIAVFAPNLNMKNIPLKELLEKEFHIPVKVENDVRAMALGESWFGNGADYEDIVCINVGYGIGAGIIMKNRLFRGQHGVAGEIGHTVIDLNGPACSCGNYGCLQAIAANDGMKAYVIKQMALGRNTIISSLVNGNLEKVSGKVIHQAALAGDALAMEVLENSGRYLGASIANLINVLNPERIIIGGGISRAGAYILDPIIKVVEQRALNAEAKKTSIVQSKLKDKATLIGAVTLVLADLFSINYESPKQVI</sequence>
<keyword evidence="3" id="KW-0119">Carbohydrate metabolism</keyword>
<keyword evidence="3" id="KW-0859">Xylose metabolism</keyword>
<protein>
    <submittedName>
        <fullName evidence="4">ROK family protein</fullName>
    </submittedName>
</protein>
<dbReference type="SUPFAM" id="SSF53067">
    <property type="entry name" value="Actin-like ATPase domain"/>
    <property type="match status" value="1"/>
</dbReference>